<dbReference type="FunFam" id="3.90.226.10:FF:000029">
    <property type="entry name" value="Peptidase, S41 family"/>
    <property type="match status" value="1"/>
</dbReference>
<dbReference type="SMART" id="SM00245">
    <property type="entry name" value="TSPc"/>
    <property type="match status" value="1"/>
</dbReference>
<dbReference type="EMBL" id="BAABLX010000028">
    <property type="protein sequence ID" value="GAA4948912.1"/>
    <property type="molecule type" value="Genomic_DNA"/>
</dbReference>
<keyword evidence="3 5" id="KW-0378">Hydrolase</keyword>
<dbReference type="PANTHER" id="PTHR32060:SF30">
    <property type="entry name" value="CARBOXY-TERMINAL PROCESSING PROTEASE CTPA"/>
    <property type="match status" value="1"/>
</dbReference>
<evidence type="ECO:0000313" key="8">
    <source>
        <dbReference type="EMBL" id="GAA4948912.1"/>
    </source>
</evidence>
<dbReference type="CDD" id="cd07560">
    <property type="entry name" value="Peptidase_S41_CPP"/>
    <property type="match status" value="1"/>
</dbReference>
<dbReference type="PANTHER" id="PTHR32060">
    <property type="entry name" value="TAIL-SPECIFIC PROTEASE"/>
    <property type="match status" value="1"/>
</dbReference>
<dbReference type="RefSeq" id="WP_345424337.1">
    <property type="nucleotide sequence ID" value="NZ_AP031496.1"/>
</dbReference>
<dbReference type="Pfam" id="PF13180">
    <property type="entry name" value="PDZ_2"/>
    <property type="match status" value="1"/>
</dbReference>
<name>A0AAV3U5L9_9ALTE</name>
<comment type="caution">
    <text evidence="8">The sequence shown here is derived from an EMBL/GenBank/DDBJ whole genome shotgun (WGS) entry which is preliminary data.</text>
</comment>
<dbReference type="Gene3D" id="3.30.750.44">
    <property type="match status" value="1"/>
</dbReference>
<evidence type="ECO:0000256" key="1">
    <source>
        <dbReference type="ARBA" id="ARBA00009179"/>
    </source>
</evidence>
<keyword evidence="2 5" id="KW-0645">Protease</keyword>
<dbReference type="SUPFAM" id="SSF50156">
    <property type="entry name" value="PDZ domain-like"/>
    <property type="match status" value="1"/>
</dbReference>
<dbReference type="InterPro" id="IPR055210">
    <property type="entry name" value="CtpA/B_N"/>
</dbReference>
<dbReference type="AlphaFoldDB" id="A0AAV3U5L9"/>
<dbReference type="Gene3D" id="2.30.42.10">
    <property type="match status" value="1"/>
</dbReference>
<keyword evidence="9" id="KW-1185">Reference proteome</keyword>
<dbReference type="GO" id="GO:0008236">
    <property type="term" value="F:serine-type peptidase activity"/>
    <property type="evidence" value="ECO:0007669"/>
    <property type="project" value="UniProtKB-KW"/>
</dbReference>
<dbReference type="InterPro" id="IPR004447">
    <property type="entry name" value="Peptidase_S41A"/>
</dbReference>
<dbReference type="InterPro" id="IPR036034">
    <property type="entry name" value="PDZ_sf"/>
</dbReference>
<feature type="domain" description="PDZ" evidence="7">
    <location>
        <begin position="83"/>
        <end position="151"/>
    </location>
</feature>
<dbReference type="PROSITE" id="PS50106">
    <property type="entry name" value="PDZ"/>
    <property type="match status" value="1"/>
</dbReference>
<reference evidence="9" key="1">
    <citation type="journal article" date="2019" name="Int. J. Syst. Evol. Microbiol.">
        <title>The Global Catalogue of Microorganisms (GCM) 10K type strain sequencing project: providing services to taxonomists for standard genome sequencing and annotation.</title>
        <authorList>
            <consortium name="The Broad Institute Genomics Platform"/>
            <consortium name="The Broad Institute Genome Sequencing Center for Infectious Disease"/>
            <person name="Wu L."/>
            <person name="Ma J."/>
        </authorList>
    </citation>
    <scope>NUCLEOTIDE SEQUENCE [LARGE SCALE GENOMIC DNA]</scope>
    <source>
        <strain evidence="9">JCM 19134</strain>
    </source>
</reference>
<evidence type="ECO:0000313" key="9">
    <source>
        <dbReference type="Proteomes" id="UP001409585"/>
    </source>
</evidence>
<proteinExistence type="inferred from homology"/>
<dbReference type="FunFam" id="2.30.42.10:FF:000063">
    <property type="entry name" value="Peptidase, S41 family"/>
    <property type="match status" value="1"/>
</dbReference>
<dbReference type="GO" id="GO:0004175">
    <property type="term" value="F:endopeptidase activity"/>
    <property type="evidence" value="ECO:0007669"/>
    <property type="project" value="TreeGrafter"/>
</dbReference>
<dbReference type="GO" id="GO:0030288">
    <property type="term" value="C:outer membrane-bounded periplasmic space"/>
    <property type="evidence" value="ECO:0007669"/>
    <property type="project" value="TreeGrafter"/>
</dbReference>
<dbReference type="SMART" id="SM00228">
    <property type="entry name" value="PDZ"/>
    <property type="match status" value="1"/>
</dbReference>
<dbReference type="Pfam" id="PF22694">
    <property type="entry name" value="CtpB_N-like"/>
    <property type="match status" value="1"/>
</dbReference>
<dbReference type="InterPro" id="IPR001478">
    <property type="entry name" value="PDZ"/>
</dbReference>
<feature type="signal peptide" evidence="6">
    <location>
        <begin position="1"/>
        <end position="19"/>
    </location>
</feature>
<dbReference type="InterPro" id="IPR029045">
    <property type="entry name" value="ClpP/crotonase-like_dom_sf"/>
</dbReference>
<dbReference type="NCBIfam" id="TIGR00225">
    <property type="entry name" value="prc"/>
    <property type="match status" value="1"/>
</dbReference>
<evidence type="ECO:0000256" key="2">
    <source>
        <dbReference type="ARBA" id="ARBA00022670"/>
    </source>
</evidence>
<evidence type="ECO:0000256" key="4">
    <source>
        <dbReference type="ARBA" id="ARBA00022825"/>
    </source>
</evidence>
<evidence type="ECO:0000256" key="3">
    <source>
        <dbReference type="ARBA" id="ARBA00022801"/>
    </source>
</evidence>
<keyword evidence="6" id="KW-0732">Signal</keyword>
<gene>
    <name evidence="8" type="ORF">GCM10025791_31300</name>
</gene>
<dbReference type="Pfam" id="PF03572">
    <property type="entry name" value="Peptidase_S41"/>
    <property type="match status" value="1"/>
</dbReference>
<dbReference type="SUPFAM" id="SSF52096">
    <property type="entry name" value="ClpP/crotonase"/>
    <property type="match status" value="1"/>
</dbReference>
<dbReference type="CDD" id="cd06782">
    <property type="entry name" value="cpPDZ_CPP-like"/>
    <property type="match status" value="1"/>
</dbReference>
<evidence type="ECO:0000259" key="7">
    <source>
        <dbReference type="PROSITE" id="PS50106"/>
    </source>
</evidence>
<evidence type="ECO:0000256" key="5">
    <source>
        <dbReference type="RuleBase" id="RU004404"/>
    </source>
</evidence>
<evidence type="ECO:0000256" key="6">
    <source>
        <dbReference type="SAM" id="SignalP"/>
    </source>
</evidence>
<accession>A0AAV3U5L9</accession>
<keyword evidence="4 5" id="KW-0720">Serine protease</keyword>
<dbReference type="InterPro" id="IPR005151">
    <property type="entry name" value="Tail-specific_protease"/>
</dbReference>
<protein>
    <submittedName>
        <fullName evidence="8">S41 family peptidase</fullName>
    </submittedName>
</protein>
<organism evidence="8 9">
    <name type="scientific">Halioxenophilus aromaticivorans</name>
    <dbReference type="NCBI Taxonomy" id="1306992"/>
    <lineage>
        <taxon>Bacteria</taxon>
        <taxon>Pseudomonadati</taxon>
        <taxon>Pseudomonadota</taxon>
        <taxon>Gammaproteobacteria</taxon>
        <taxon>Alteromonadales</taxon>
        <taxon>Alteromonadaceae</taxon>
        <taxon>Halioxenophilus</taxon>
    </lineage>
</organism>
<feature type="chain" id="PRO_5043651957" evidence="6">
    <location>
        <begin position="20"/>
        <end position="446"/>
    </location>
</feature>
<dbReference type="Gene3D" id="3.90.226.10">
    <property type="entry name" value="2-enoyl-CoA Hydratase, Chain A, domain 1"/>
    <property type="match status" value="1"/>
</dbReference>
<comment type="similarity">
    <text evidence="1 5">Belongs to the peptidase S41A family.</text>
</comment>
<dbReference type="GO" id="GO:0007165">
    <property type="term" value="P:signal transduction"/>
    <property type="evidence" value="ECO:0007669"/>
    <property type="project" value="TreeGrafter"/>
</dbReference>
<dbReference type="GO" id="GO:0006508">
    <property type="term" value="P:proteolysis"/>
    <property type="evidence" value="ECO:0007669"/>
    <property type="project" value="UniProtKB-KW"/>
</dbReference>
<sequence>MKFRLLPAALLALSAVSWADTAEEADERAQLPLDDLRTFTKVYSQIRNTYVEEVSDQKLLEYAIKGMLSELDPHSTYLDANSFDDLQMNTTGEYGGLGIEVGMENGFVKVIAPIDDSPASRAGIEAGDLIVTLDDKPVRGMSLSEAIEQMRGPVGSDIVLSIVREGNDQPFDVTLTRDTIKVNSVRARVLEPGYGYLRIAQFQLKTGDDLLKRITKLKQDEPNLKGLVLDLRNNPGGILQSSVKVADAFLNEGLVVYTEGRVENADVKYHATPGDEINGLPMVVLINEGSASASEIVAGALQDHGRAVIMGTDSFGKGSVQTVIPISEDRAIKLTTALYYTPSGRSIQAQGIEPDIIVERAKITALTRGGNFKEADLNGRLENGNGGDALDAKAREERSSQRDDLAARDNQLYEAVNLLKGITIFAKHGQDKSAGKSTQMADRTGD</sequence>
<dbReference type="Proteomes" id="UP001409585">
    <property type="component" value="Unassembled WGS sequence"/>
</dbReference>